<name>A0A0A7S842_FRIPE</name>
<dbReference type="KEGG" id="fpp:FPB0191_01595"/>
<evidence type="ECO:0000313" key="1">
    <source>
        <dbReference type="EMBL" id="AJA45411.1"/>
    </source>
</evidence>
<reference evidence="2 4" key="2">
    <citation type="submission" date="2018-05" db="EMBL/GenBank/DDBJ databases">
        <title>Reference genomes for bee gut microbiota database.</title>
        <authorList>
            <person name="Ellegaard K.M."/>
        </authorList>
    </citation>
    <scope>NUCLEOTIDE SEQUENCE [LARGE SCALE GENOMIC DNA]</scope>
    <source>
        <strain evidence="2 4">ESL0167</strain>
    </source>
</reference>
<dbReference type="Pfam" id="PF13783">
    <property type="entry name" value="DUF4177"/>
    <property type="match status" value="1"/>
</dbReference>
<reference evidence="1 3" key="1">
    <citation type="journal article" date="2014" name="Appl. Environ. Microbiol.">
        <title>Gut symbionts from distinct hosts exhibit genotoxic activity via divergent colibactin biosynthetic pathways.</title>
        <authorList>
            <person name="Engel P."/>
            <person name="Vizcaino M.I."/>
            <person name="Crawford J.M."/>
        </authorList>
    </citation>
    <scope>NUCLEOTIDE SEQUENCE [LARGE SCALE GENOMIC DNA]</scope>
    <source>
        <strain evidence="1 3">PEB0191</strain>
    </source>
</reference>
<dbReference type="AlphaFoldDB" id="A0A0A7S842"/>
<organism evidence="1 3">
    <name type="scientific">Frischella perrara</name>
    <dbReference type="NCBI Taxonomy" id="1267021"/>
    <lineage>
        <taxon>Bacteria</taxon>
        <taxon>Pseudomonadati</taxon>
        <taxon>Pseudomonadota</taxon>
        <taxon>Gammaproteobacteria</taxon>
        <taxon>Orbales</taxon>
        <taxon>Orbaceae</taxon>
        <taxon>Frischella</taxon>
    </lineage>
</organism>
<gene>
    <name evidence="2" type="ORF">DKK76_07805</name>
    <name evidence="1" type="ORF">FPB0191_01595</name>
</gene>
<evidence type="ECO:0000313" key="4">
    <source>
        <dbReference type="Proteomes" id="UP000247838"/>
    </source>
</evidence>
<dbReference type="InterPro" id="IPR025234">
    <property type="entry name" value="YjzH-like"/>
</dbReference>
<dbReference type="OrthoDB" id="8548058at2"/>
<sequence>MKEYKVIIYQESLLSSVLLGSAKVDPIKFTEFLNRHASLGWRVVTMEKEMRRALLFSSREAYIVILEREAN</sequence>
<dbReference type="HOGENOM" id="CLU_189887_0_0_6"/>
<dbReference type="EMBL" id="CP009056">
    <property type="protein sequence ID" value="AJA45411.1"/>
    <property type="molecule type" value="Genomic_DNA"/>
</dbReference>
<dbReference type="EMBL" id="QGLM01000017">
    <property type="protein sequence ID" value="PXY94891.1"/>
    <property type="molecule type" value="Genomic_DNA"/>
</dbReference>
<keyword evidence="3" id="KW-1185">Reference proteome</keyword>
<accession>A0A0A7S842</accession>
<evidence type="ECO:0000313" key="3">
    <source>
        <dbReference type="Proteomes" id="UP000030901"/>
    </source>
</evidence>
<evidence type="ECO:0000313" key="2">
    <source>
        <dbReference type="EMBL" id="PXY94891.1"/>
    </source>
</evidence>
<dbReference type="RefSeq" id="WP_039105175.1">
    <property type="nucleotide sequence ID" value="NZ_CALYQC010000011.1"/>
</dbReference>
<proteinExistence type="predicted"/>
<dbReference type="Proteomes" id="UP000247838">
    <property type="component" value="Unassembled WGS sequence"/>
</dbReference>
<protein>
    <submittedName>
        <fullName evidence="2">DUF4177 domain-containing protein</fullName>
    </submittedName>
</protein>
<dbReference type="Proteomes" id="UP000030901">
    <property type="component" value="Chromosome"/>
</dbReference>